<dbReference type="Proteomes" id="UP001566132">
    <property type="component" value="Unassembled WGS sequence"/>
</dbReference>
<proteinExistence type="predicted"/>
<sequence>MDFSKDLEQWLRKMGYSEQIPDSFYGICNNLTKFVWEQLIENVYPMSEARNIRRNIVLQRLEQKPLNKQDEFDYKLEDIEVYKQKILLEQKFKFLQLSVNEKKEKINHLAQKCKLKDVSLEFIKKKVSENYQRKYLLEKKKEQLELQAVQGDSSLCELKNITPIETDDSYSSAEVEETLTNCAKKLKELLKEKQMSEFQAPSTKTKINVTFFERSVATYLSTIEKHNCEDIAASWQKKKQMTNIKHENHNNVKQRLFISPETKLDTDKSVMDISNTSPLVPMESTIEHTVSKRSNRESLGLLHDYHFSQITDNEIFLQPTVPKIPFVHNKKDSKSALDFRLYNNVIVRETVQELLHKNNRELLQETLGNQIKQIKGSIKFDFIDTNNRKYKILKNYMTKLRFIHVQLELNVLKHKKTLSEINAKIGSKKFEILQSNFWQEHNDTLDSKMNQVVLKSSLKAMEEEIQTNMKKAKDEKDVISLKFKIKNDIENKQHLIEYLLGNIEKVQRQIAETNDSIFNLIWEVRTLQMGSDWIHQLETNIWLSEMKNFKDFPLEYQRSCTFTNNQKTFYRDLCIDSYPEVDSDETEMLLEILESPFLPPETVLLNLIEMKEKLQILKAAHHRYCKIPCEILQQNYSLQQLQKQESYVEYAIDRLAGLMQSSDGNKALDIGNIVKRSMEIWAELPMRNFLSQKRTHEGMTYEEYRKKLTDIMNN</sequence>
<evidence type="ECO:0000313" key="2">
    <source>
        <dbReference type="Proteomes" id="UP001566132"/>
    </source>
</evidence>
<name>A0ABD1EY98_HYPHA</name>
<comment type="caution">
    <text evidence="1">The sequence shown here is derived from an EMBL/GenBank/DDBJ whole genome shotgun (WGS) entry which is preliminary data.</text>
</comment>
<dbReference type="AlphaFoldDB" id="A0ABD1EY98"/>
<gene>
    <name evidence="1" type="ORF">ABEB36_005342</name>
</gene>
<reference evidence="1 2" key="1">
    <citation type="submission" date="2024-05" db="EMBL/GenBank/DDBJ databases">
        <title>Genetic variation in Jamaican populations of the coffee berry borer (Hypothenemus hampei).</title>
        <authorList>
            <person name="Errbii M."/>
            <person name="Myrie A."/>
        </authorList>
    </citation>
    <scope>NUCLEOTIDE SEQUENCE [LARGE SCALE GENOMIC DNA]</scope>
    <source>
        <strain evidence="1">JA-Hopewell-2020-01-JO</strain>
        <tissue evidence="1">Whole body</tissue>
    </source>
</reference>
<dbReference type="EMBL" id="JBDJPC010000004">
    <property type="protein sequence ID" value="KAL1505888.1"/>
    <property type="molecule type" value="Genomic_DNA"/>
</dbReference>
<organism evidence="1 2">
    <name type="scientific">Hypothenemus hampei</name>
    <name type="common">Coffee berry borer</name>
    <dbReference type="NCBI Taxonomy" id="57062"/>
    <lineage>
        <taxon>Eukaryota</taxon>
        <taxon>Metazoa</taxon>
        <taxon>Ecdysozoa</taxon>
        <taxon>Arthropoda</taxon>
        <taxon>Hexapoda</taxon>
        <taxon>Insecta</taxon>
        <taxon>Pterygota</taxon>
        <taxon>Neoptera</taxon>
        <taxon>Endopterygota</taxon>
        <taxon>Coleoptera</taxon>
        <taxon>Polyphaga</taxon>
        <taxon>Cucujiformia</taxon>
        <taxon>Curculionidae</taxon>
        <taxon>Scolytinae</taxon>
        <taxon>Hypothenemus</taxon>
    </lineage>
</organism>
<accession>A0ABD1EY98</accession>
<evidence type="ECO:0000313" key="1">
    <source>
        <dbReference type="EMBL" id="KAL1505888.1"/>
    </source>
</evidence>
<protein>
    <submittedName>
        <fullName evidence="1">Uncharacterized protein</fullName>
    </submittedName>
</protein>
<keyword evidence="2" id="KW-1185">Reference proteome</keyword>